<sequence length="139" mass="16324">MKRNRTLLSYWGDRDASGNSQNSSASCTPFIAPEREDVIHETEDQHNYFDTQSAYDVEAVPHDPGLRVPISSYPSKDQDTIRRKFIALGPCQPLSYNYPQKERGGLRRFSIKWFDKYDSLRKLHPYEQQDTTCLRLDYW</sequence>
<dbReference type="EnsemblPlants" id="Kaladp0101s0129.1.v1.1">
    <property type="protein sequence ID" value="Kaladp0101s0129.1.v1.1"/>
    <property type="gene ID" value="Kaladp0101s0129.v1.1"/>
</dbReference>
<dbReference type="AlphaFoldDB" id="A0A7N0V6B4"/>
<dbReference type="Gramene" id="Kaladp0101s0129.1.v1.1">
    <property type="protein sequence ID" value="Kaladp0101s0129.1.v1.1"/>
    <property type="gene ID" value="Kaladp0101s0129.v1.1"/>
</dbReference>
<protein>
    <submittedName>
        <fullName evidence="1">Uncharacterized protein</fullName>
    </submittedName>
</protein>
<evidence type="ECO:0000313" key="2">
    <source>
        <dbReference type="Proteomes" id="UP000594263"/>
    </source>
</evidence>
<keyword evidence="2" id="KW-1185">Reference proteome</keyword>
<name>A0A7N0V6B4_KALFE</name>
<proteinExistence type="predicted"/>
<organism evidence="1 2">
    <name type="scientific">Kalanchoe fedtschenkoi</name>
    <name type="common">Lavender scallops</name>
    <name type="synonym">South American air plant</name>
    <dbReference type="NCBI Taxonomy" id="63787"/>
    <lineage>
        <taxon>Eukaryota</taxon>
        <taxon>Viridiplantae</taxon>
        <taxon>Streptophyta</taxon>
        <taxon>Embryophyta</taxon>
        <taxon>Tracheophyta</taxon>
        <taxon>Spermatophyta</taxon>
        <taxon>Magnoliopsida</taxon>
        <taxon>eudicotyledons</taxon>
        <taxon>Gunneridae</taxon>
        <taxon>Pentapetalae</taxon>
        <taxon>Saxifragales</taxon>
        <taxon>Crassulaceae</taxon>
        <taxon>Kalanchoe</taxon>
    </lineage>
</organism>
<dbReference type="PROSITE" id="PS51257">
    <property type="entry name" value="PROKAR_LIPOPROTEIN"/>
    <property type="match status" value="1"/>
</dbReference>
<reference evidence="1" key="1">
    <citation type="submission" date="2021-01" db="UniProtKB">
        <authorList>
            <consortium name="EnsemblPlants"/>
        </authorList>
    </citation>
    <scope>IDENTIFICATION</scope>
</reference>
<evidence type="ECO:0000313" key="1">
    <source>
        <dbReference type="EnsemblPlants" id="Kaladp0101s0129.1.v1.1"/>
    </source>
</evidence>
<accession>A0A7N0V6B4</accession>
<dbReference type="Proteomes" id="UP000594263">
    <property type="component" value="Unplaced"/>
</dbReference>